<dbReference type="EMBL" id="CAJOAX010014100">
    <property type="protein sequence ID" value="CAF4139742.1"/>
    <property type="molecule type" value="Genomic_DNA"/>
</dbReference>
<dbReference type="AlphaFoldDB" id="A0A815IYP2"/>
<dbReference type="SUPFAM" id="SSF55729">
    <property type="entry name" value="Acyl-CoA N-acyltransferases (Nat)"/>
    <property type="match status" value="1"/>
</dbReference>
<dbReference type="Pfam" id="PF13508">
    <property type="entry name" value="Acetyltransf_7"/>
    <property type="match status" value="1"/>
</dbReference>
<organism evidence="2 4">
    <name type="scientific">Rotaria sordida</name>
    <dbReference type="NCBI Taxonomy" id="392033"/>
    <lineage>
        <taxon>Eukaryota</taxon>
        <taxon>Metazoa</taxon>
        <taxon>Spiralia</taxon>
        <taxon>Gnathifera</taxon>
        <taxon>Rotifera</taxon>
        <taxon>Eurotatoria</taxon>
        <taxon>Bdelloidea</taxon>
        <taxon>Philodinida</taxon>
        <taxon>Philodinidae</taxon>
        <taxon>Rotaria</taxon>
    </lineage>
</organism>
<dbReference type="Gene3D" id="3.40.630.30">
    <property type="match status" value="1"/>
</dbReference>
<evidence type="ECO:0000313" key="4">
    <source>
        <dbReference type="Proteomes" id="UP000663882"/>
    </source>
</evidence>
<feature type="domain" description="N-acetyltransferase" evidence="1">
    <location>
        <begin position="9"/>
        <end position="148"/>
    </location>
</feature>
<dbReference type="Proteomes" id="UP000663823">
    <property type="component" value="Unassembled WGS sequence"/>
</dbReference>
<dbReference type="OrthoDB" id="10007152at2759"/>
<dbReference type="Proteomes" id="UP000663882">
    <property type="component" value="Unassembled WGS sequence"/>
</dbReference>
<dbReference type="CDD" id="cd04301">
    <property type="entry name" value="NAT_SF"/>
    <property type="match status" value="1"/>
</dbReference>
<accession>A0A815IYP2</accession>
<dbReference type="EMBL" id="CAJNOO010004131">
    <property type="protein sequence ID" value="CAF1369784.1"/>
    <property type="molecule type" value="Genomic_DNA"/>
</dbReference>
<gene>
    <name evidence="3" type="ORF">OTI717_LOCUS35675</name>
    <name evidence="2" type="ORF">RFH988_LOCUS33278</name>
</gene>
<dbReference type="GO" id="GO:0016747">
    <property type="term" value="F:acyltransferase activity, transferring groups other than amino-acyl groups"/>
    <property type="evidence" value="ECO:0007669"/>
    <property type="project" value="InterPro"/>
</dbReference>
<evidence type="ECO:0000259" key="1">
    <source>
        <dbReference type="PROSITE" id="PS51186"/>
    </source>
</evidence>
<dbReference type="InterPro" id="IPR000182">
    <property type="entry name" value="GNAT_dom"/>
</dbReference>
<evidence type="ECO:0000313" key="2">
    <source>
        <dbReference type="EMBL" id="CAF1369784.1"/>
    </source>
</evidence>
<protein>
    <recommendedName>
        <fullName evidence="1">N-acetyltransferase domain-containing protein</fullName>
    </recommendedName>
</protein>
<dbReference type="InterPro" id="IPR016181">
    <property type="entry name" value="Acyl_CoA_acyltransferase"/>
</dbReference>
<proteinExistence type="predicted"/>
<dbReference type="PROSITE" id="PS51186">
    <property type="entry name" value="GNAT"/>
    <property type="match status" value="1"/>
</dbReference>
<comment type="caution">
    <text evidence="2">The sequence shown here is derived from an EMBL/GenBank/DDBJ whole genome shotgun (WGS) entry which is preliminary data.</text>
</comment>
<sequence>MINDFIDHVEIRNVKYEELEEFWKIQQEYLDNWTFTYLENEFNKYSSLFIAAFINNIMCGIAYGCDYDEITITLQGICVLYKYWRHGIGSKLLKFFETKVNKIKITVGVASDDAVEKFYLKNNYKPEQFLIRIKYNQLPNDYEQKKLNFHVINEKYDQINEAIILYIETLQYNNELKDNIKKIFHSYETIYIMEKIISSNI</sequence>
<reference evidence="2" key="1">
    <citation type="submission" date="2021-02" db="EMBL/GenBank/DDBJ databases">
        <authorList>
            <person name="Nowell W R."/>
        </authorList>
    </citation>
    <scope>NUCLEOTIDE SEQUENCE</scope>
</reference>
<evidence type="ECO:0000313" key="3">
    <source>
        <dbReference type="EMBL" id="CAF4139742.1"/>
    </source>
</evidence>
<name>A0A815IYP2_9BILA</name>